<evidence type="ECO:0000256" key="1">
    <source>
        <dbReference type="ARBA" id="ARBA00022529"/>
    </source>
</evidence>
<dbReference type="PATRIC" id="fig|230089.6.peg.3143"/>
<proteinExistence type="predicted"/>
<dbReference type="SUPFAM" id="SSF69369">
    <property type="entry name" value="Cloacin translocation domain"/>
    <property type="match status" value="1"/>
</dbReference>
<reference evidence="6 7" key="1">
    <citation type="journal article" date="2015" name="J. Biotechnol.">
        <title>Complete genome sequence of Photorhabdus temperata subsp. thracensis 39-8(T), an entomopathogenic bacterium for the improved commercial bioinsecticide.</title>
        <authorList>
            <person name="Kwak Y."/>
            <person name="Shin J.H."/>
        </authorList>
    </citation>
    <scope>NUCLEOTIDE SEQUENCE [LARGE SCALE GENOMIC DNA]</scope>
    <source>
        <strain evidence="6 7">DSM 15199</strain>
    </source>
</reference>
<gene>
    <name evidence="6" type="ORF">VY86_13970</name>
</gene>
<reference evidence="7" key="2">
    <citation type="submission" date="2015-03" db="EMBL/GenBank/DDBJ databases">
        <title>Genome sequence of Azospirillum thiophilum strain DSM 21654T.</title>
        <authorList>
            <person name="Kwak Y."/>
            <person name="Shin J.-H."/>
        </authorList>
    </citation>
    <scope>NUCLEOTIDE SEQUENCE [LARGE SCALE GENOMIC DNA]</scope>
    <source>
        <strain evidence="7">DSM 15199</strain>
    </source>
</reference>
<sequence length="68" mass="8111">MKKGDDYRKKQKLPIPEKVGSDIESLPMPEEKDFRDYILTFPIPNMPPVYVYLSTLYKYFFQLSTFRG</sequence>
<evidence type="ECO:0000313" key="7">
    <source>
        <dbReference type="Proteomes" id="UP000034866"/>
    </source>
</evidence>
<evidence type="ECO:0000259" key="5">
    <source>
        <dbReference type="Pfam" id="PF06958"/>
    </source>
</evidence>
<accession>A0A0F7LQM0</accession>
<organism evidence="6 7">
    <name type="scientific">Photorhabdus thracensis</name>
    <dbReference type="NCBI Taxonomy" id="230089"/>
    <lineage>
        <taxon>Bacteria</taxon>
        <taxon>Pseudomonadati</taxon>
        <taxon>Pseudomonadota</taxon>
        <taxon>Gammaproteobacteria</taxon>
        <taxon>Enterobacterales</taxon>
        <taxon>Morganellaceae</taxon>
        <taxon>Photorhabdus</taxon>
    </lineage>
</organism>
<evidence type="ECO:0000256" key="3">
    <source>
        <dbReference type="ARBA" id="ARBA00023048"/>
    </source>
</evidence>
<feature type="region of interest" description="Disordered" evidence="4">
    <location>
        <begin position="1"/>
        <end position="24"/>
    </location>
</feature>
<dbReference type="InterPro" id="IPR016128">
    <property type="entry name" value="Pyosin/cloacin_T_dom"/>
</dbReference>
<evidence type="ECO:0000256" key="4">
    <source>
        <dbReference type="SAM" id="MobiDB-lite"/>
    </source>
</evidence>
<name>A0A0F7LQM0_9GAMM</name>
<evidence type="ECO:0000313" key="6">
    <source>
        <dbReference type="EMBL" id="AKH64263.1"/>
    </source>
</evidence>
<dbReference type="EMBL" id="CP011104">
    <property type="protein sequence ID" value="AKH64263.1"/>
    <property type="molecule type" value="Genomic_DNA"/>
</dbReference>
<dbReference type="AlphaFoldDB" id="A0A0F7LQM0"/>
<keyword evidence="3" id="KW-0078">Bacteriocin</keyword>
<dbReference type="GO" id="GO:0031640">
    <property type="term" value="P:killing of cells of another organism"/>
    <property type="evidence" value="ECO:0007669"/>
    <property type="project" value="UniProtKB-KW"/>
</dbReference>
<keyword evidence="7" id="KW-1185">Reference proteome</keyword>
<dbReference type="Proteomes" id="UP000034866">
    <property type="component" value="Chromosome"/>
</dbReference>
<evidence type="ECO:0000256" key="2">
    <source>
        <dbReference type="ARBA" id="ARBA00023022"/>
    </source>
</evidence>
<keyword evidence="2" id="KW-0044">Antibiotic</keyword>
<dbReference type="InterPro" id="IPR036302">
    <property type="entry name" value="Pyosin/cloacin_T_dom_sf"/>
</dbReference>
<protein>
    <recommendedName>
        <fullName evidence="5">Pyosin/cloacin translocation domain-containing protein</fullName>
    </recommendedName>
</protein>
<dbReference type="KEGG" id="ptt:VY86_13970"/>
<keyword evidence="1" id="KW-0929">Antimicrobial</keyword>
<feature type="domain" description="Pyosin/cloacin translocation" evidence="5">
    <location>
        <begin position="12"/>
        <end position="52"/>
    </location>
</feature>
<dbReference type="GO" id="GO:0042742">
    <property type="term" value="P:defense response to bacterium"/>
    <property type="evidence" value="ECO:0007669"/>
    <property type="project" value="UniProtKB-KW"/>
</dbReference>
<dbReference type="OrthoDB" id="982153at2"/>
<dbReference type="Pfam" id="PF06958">
    <property type="entry name" value="Pyocin_S"/>
    <property type="match status" value="1"/>
</dbReference>